<proteinExistence type="predicted"/>
<dbReference type="EMBL" id="BAABHS010000054">
    <property type="protein sequence ID" value="GAA4994966.1"/>
    <property type="molecule type" value="Genomic_DNA"/>
</dbReference>
<name>A0ABP9IE68_9ACTN</name>
<accession>A0ABP9IE68</accession>
<reference evidence="2" key="1">
    <citation type="journal article" date="2019" name="Int. J. Syst. Evol. Microbiol.">
        <title>The Global Catalogue of Microorganisms (GCM) 10K type strain sequencing project: providing services to taxonomists for standard genome sequencing and annotation.</title>
        <authorList>
            <consortium name="The Broad Institute Genomics Platform"/>
            <consortium name="The Broad Institute Genome Sequencing Center for Infectious Disease"/>
            <person name="Wu L."/>
            <person name="Ma J."/>
        </authorList>
    </citation>
    <scope>NUCLEOTIDE SEQUENCE [LARGE SCALE GENOMIC DNA]</scope>
    <source>
        <strain evidence="2">JCM 17986</strain>
    </source>
</reference>
<dbReference type="RefSeq" id="WP_345680804.1">
    <property type="nucleotide sequence ID" value="NZ_BAABHS010000054.1"/>
</dbReference>
<comment type="caution">
    <text evidence="1">The sequence shown here is derived from an EMBL/GenBank/DDBJ whole genome shotgun (WGS) entry which is preliminary data.</text>
</comment>
<evidence type="ECO:0008006" key="3">
    <source>
        <dbReference type="Google" id="ProtNLM"/>
    </source>
</evidence>
<dbReference type="Proteomes" id="UP001500466">
    <property type="component" value="Unassembled WGS sequence"/>
</dbReference>
<organism evidence="1 2">
    <name type="scientific">Yinghuangia aomiensis</name>
    <dbReference type="NCBI Taxonomy" id="676205"/>
    <lineage>
        <taxon>Bacteria</taxon>
        <taxon>Bacillati</taxon>
        <taxon>Actinomycetota</taxon>
        <taxon>Actinomycetes</taxon>
        <taxon>Kitasatosporales</taxon>
        <taxon>Streptomycetaceae</taxon>
        <taxon>Yinghuangia</taxon>
    </lineage>
</organism>
<evidence type="ECO:0000313" key="1">
    <source>
        <dbReference type="EMBL" id="GAA4994966.1"/>
    </source>
</evidence>
<gene>
    <name evidence="1" type="ORF">GCM10023205_80020</name>
</gene>
<keyword evidence="2" id="KW-1185">Reference proteome</keyword>
<evidence type="ECO:0000313" key="2">
    <source>
        <dbReference type="Proteomes" id="UP001500466"/>
    </source>
</evidence>
<protein>
    <recommendedName>
        <fullName evidence="3">Activator of Hsp90 ATPase homolog 1-like protein</fullName>
    </recommendedName>
</protein>
<sequence>MLWQSAVMPVELREHAGRHYAIQFHYALPDDAWAVELSEAVPAPAAWAEIPNATTHLPGRAFLVAFVPDEDPGLEPTVHIHSHDEHVIPYEIMRWFMEQVAEQVERCRAALTEGDGTAVR</sequence>